<gene>
    <name evidence="2" type="ORF">DX130_21165</name>
</gene>
<dbReference type="GO" id="GO:0004222">
    <property type="term" value="F:metalloendopeptidase activity"/>
    <property type="evidence" value="ECO:0007669"/>
    <property type="project" value="TreeGrafter"/>
</dbReference>
<dbReference type="CDD" id="cd12797">
    <property type="entry name" value="M23_peptidase"/>
    <property type="match status" value="1"/>
</dbReference>
<dbReference type="InterPro" id="IPR011055">
    <property type="entry name" value="Dup_hybrid_motif"/>
</dbReference>
<comment type="caution">
    <text evidence="2">The sequence shown here is derived from an EMBL/GenBank/DDBJ whole genome shotgun (WGS) entry which is preliminary data.</text>
</comment>
<dbReference type="EMBL" id="QUBQ01000005">
    <property type="protein sequence ID" value="REK71513.1"/>
    <property type="molecule type" value="Genomic_DNA"/>
</dbReference>
<dbReference type="OrthoDB" id="2550176at2"/>
<sequence length="322" mass="35240">MLEVGILRHKMILLSINIGLLILLFTTSISAAPYTIRFGGEGPGNILGYPISGNPVVTSKSNQPRNVTGSNPHQGVDLRAVSGTEVRAICSGWVTSQNATSTYDLIFECDVNGDGLKNDNLQIFYDHLSAVGFVANNTFIASGTKVAESGSEGGKTDPHLHFGPRTDRLGTKVWVRAEPYYNWNNSYNYGRDMDFISTVSWSNNVAKIVAYDMSLGIKNSLNSNSATLYHRIDGTSTWSSVQMVKSGDYYSYDFSKAYSNLQVINWMVRVDNPNTSATYKSAFMIPKYEQPSTNPNGTTNNYDYYKCTIVSAGGGCNAIVTP</sequence>
<dbReference type="Pfam" id="PF01551">
    <property type="entry name" value="Peptidase_M23"/>
    <property type="match status" value="1"/>
</dbReference>
<reference evidence="2 3" key="1">
    <citation type="submission" date="2018-08" db="EMBL/GenBank/DDBJ databases">
        <title>Paenibacillus sp. M4BSY-1, whole genome shotgun sequence.</title>
        <authorList>
            <person name="Tuo L."/>
        </authorList>
    </citation>
    <scope>NUCLEOTIDE SEQUENCE [LARGE SCALE GENOMIC DNA]</scope>
    <source>
        <strain evidence="2 3">M4BSY-1</strain>
    </source>
</reference>
<dbReference type="SUPFAM" id="SSF51261">
    <property type="entry name" value="Duplicated hybrid motif"/>
    <property type="match status" value="1"/>
</dbReference>
<dbReference type="PANTHER" id="PTHR21666:SF270">
    <property type="entry name" value="MUREIN HYDROLASE ACTIVATOR ENVC"/>
    <property type="match status" value="1"/>
</dbReference>
<keyword evidence="3" id="KW-1185">Reference proteome</keyword>
<evidence type="ECO:0000313" key="3">
    <source>
        <dbReference type="Proteomes" id="UP000261905"/>
    </source>
</evidence>
<dbReference type="InterPro" id="IPR016047">
    <property type="entry name" value="M23ase_b-sheet_dom"/>
</dbReference>
<dbReference type="AlphaFoldDB" id="A0A371P6D3"/>
<accession>A0A371P6D3</accession>
<evidence type="ECO:0000259" key="1">
    <source>
        <dbReference type="Pfam" id="PF01551"/>
    </source>
</evidence>
<dbReference type="Gene3D" id="2.70.70.10">
    <property type="entry name" value="Glucose Permease (Domain IIA)"/>
    <property type="match status" value="1"/>
</dbReference>
<dbReference type="PANTHER" id="PTHR21666">
    <property type="entry name" value="PEPTIDASE-RELATED"/>
    <property type="match status" value="1"/>
</dbReference>
<feature type="domain" description="M23ase beta-sheet core" evidence="1">
    <location>
        <begin position="72"/>
        <end position="166"/>
    </location>
</feature>
<organism evidence="2 3">
    <name type="scientific">Paenibacillus paeoniae</name>
    <dbReference type="NCBI Taxonomy" id="2292705"/>
    <lineage>
        <taxon>Bacteria</taxon>
        <taxon>Bacillati</taxon>
        <taxon>Bacillota</taxon>
        <taxon>Bacilli</taxon>
        <taxon>Bacillales</taxon>
        <taxon>Paenibacillaceae</taxon>
        <taxon>Paenibacillus</taxon>
    </lineage>
</organism>
<dbReference type="InterPro" id="IPR050570">
    <property type="entry name" value="Cell_wall_metabolism_enzyme"/>
</dbReference>
<protein>
    <submittedName>
        <fullName evidence="2">M23 family peptidase</fullName>
    </submittedName>
</protein>
<proteinExistence type="predicted"/>
<name>A0A371P6D3_9BACL</name>
<evidence type="ECO:0000313" key="2">
    <source>
        <dbReference type="EMBL" id="REK71513.1"/>
    </source>
</evidence>
<dbReference type="Proteomes" id="UP000261905">
    <property type="component" value="Unassembled WGS sequence"/>
</dbReference>